<evidence type="ECO:0000256" key="10">
    <source>
        <dbReference type="ARBA" id="ARBA00025462"/>
    </source>
</evidence>
<dbReference type="InterPro" id="IPR034229">
    <property type="entry name" value="eIF4H_RRM"/>
</dbReference>
<dbReference type="InterPro" id="IPR000504">
    <property type="entry name" value="RRM_dom"/>
</dbReference>
<keyword evidence="9" id="KW-0007">Acetylation</keyword>
<evidence type="ECO:0000256" key="5">
    <source>
        <dbReference type="ARBA" id="ARBA00022540"/>
    </source>
</evidence>
<keyword evidence="3" id="KW-0488">Methylation</keyword>
<comment type="subcellular location">
    <subcellularLocation>
        <location evidence="1">Cytoplasm</location>
        <location evidence="1">Perinuclear region</location>
    </subcellularLocation>
</comment>
<dbReference type="PANTHER" id="PTHR23236">
    <property type="entry name" value="EUKARYOTIC TRANSLATION INITIATION FACTOR 4B/4H"/>
    <property type="match status" value="1"/>
</dbReference>
<keyword evidence="4" id="KW-0963">Cytoplasm</keyword>
<dbReference type="InterPro" id="IPR012677">
    <property type="entry name" value="Nucleotide-bd_a/b_plait_sf"/>
</dbReference>
<dbReference type="EMBL" id="CAIIXF020000012">
    <property type="protein sequence ID" value="CAH1800517.1"/>
    <property type="molecule type" value="Genomic_DNA"/>
</dbReference>
<keyword evidence="5" id="KW-0396">Initiation factor</keyword>
<dbReference type="PANTHER" id="PTHR23236:SF11">
    <property type="entry name" value="EUKARYOTIC TRANSLATION INITIATION FACTOR 4H"/>
    <property type="match status" value="1"/>
</dbReference>
<comment type="function">
    <text evidence="10">Stimulates the RNA helicase activity of EIF4A in the translation initiation complex. Binds weakly mRNA.</text>
</comment>
<organism evidence="14 15">
    <name type="scientific">Owenia fusiformis</name>
    <name type="common">Polychaete worm</name>
    <dbReference type="NCBI Taxonomy" id="6347"/>
    <lineage>
        <taxon>Eukaryota</taxon>
        <taxon>Metazoa</taxon>
        <taxon>Spiralia</taxon>
        <taxon>Lophotrochozoa</taxon>
        <taxon>Annelida</taxon>
        <taxon>Polychaeta</taxon>
        <taxon>Sedentaria</taxon>
        <taxon>Canalipalpata</taxon>
        <taxon>Sabellida</taxon>
        <taxon>Oweniida</taxon>
        <taxon>Oweniidae</taxon>
        <taxon>Owenia</taxon>
    </lineage>
</organism>
<evidence type="ECO:0000256" key="12">
    <source>
        <dbReference type="SAM" id="MobiDB-lite"/>
    </source>
</evidence>
<evidence type="ECO:0000256" key="9">
    <source>
        <dbReference type="ARBA" id="ARBA00022990"/>
    </source>
</evidence>
<evidence type="ECO:0000256" key="7">
    <source>
        <dbReference type="ARBA" id="ARBA00022884"/>
    </source>
</evidence>
<dbReference type="PROSITE" id="PS50102">
    <property type="entry name" value="RRM"/>
    <property type="match status" value="1"/>
</dbReference>
<evidence type="ECO:0000256" key="1">
    <source>
        <dbReference type="ARBA" id="ARBA00004556"/>
    </source>
</evidence>
<accession>A0A8S4Q598</accession>
<name>A0A8S4Q598_OWEFU</name>
<feature type="compositionally biased region" description="Basic and acidic residues" evidence="12">
    <location>
        <begin position="156"/>
        <end position="167"/>
    </location>
</feature>
<protein>
    <recommendedName>
        <fullName evidence="2">Eukaryotic translation initiation factor 4H</fullName>
    </recommendedName>
</protein>
<sequence>MQGFIFGRRPPYSSLRRRLIFPSGGSYGGGGGYGNRDNRGGGGAPREMPTEPPFTAYVGNLPQGLVQGDLVEIFNELNVKSVRLVRNRETDEFKGFSYVEFGDLESLKEALAYDGALFGERSLRVDVAEQKRDRGGGRGRGRGGPDGGFRGGRGGFRGDRGGRGGYG</sequence>
<dbReference type="GO" id="GO:0048471">
    <property type="term" value="C:perinuclear region of cytoplasm"/>
    <property type="evidence" value="ECO:0007669"/>
    <property type="project" value="UniProtKB-SubCell"/>
</dbReference>
<evidence type="ECO:0000256" key="3">
    <source>
        <dbReference type="ARBA" id="ARBA00022481"/>
    </source>
</evidence>
<dbReference type="Pfam" id="PF00076">
    <property type="entry name" value="RRM_1"/>
    <property type="match status" value="1"/>
</dbReference>
<dbReference type="Proteomes" id="UP000749559">
    <property type="component" value="Unassembled WGS sequence"/>
</dbReference>
<dbReference type="GO" id="GO:0003723">
    <property type="term" value="F:RNA binding"/>
    <property type="evidence" value="ECO:0007669"/>
    <property type="project" value="UniProtKB-UniRule"/>
</dbReference>
<feature type="region of interest" description="Disordered" evidence="12">
    <location>
        <begin position="129"/>
        <end position="167"/>
    </location>
</feature>
<feature type="domain" description="RRM" evidence="13">
    <location>
        <begin position="54"/>
        <end position="130"/>
    </location>
</feature>
<gene>
    <name evidence="14" type="ORF">OFUS_LOCUS24390</name>
</gene>
<evidence type="ECO:0000313" key="15">
    <source>
        <dbReference type="Proteomes" id="UP000749559"/>
    </source>
</evidence>
<keyword evidence="8" id="KW-0648">Protein biosynthesis</keyword>
<dbReference type="GO" id="GO:0003743">
    <property type="term" value="F:translation initiation factor activity"/>
    <property type="evidence" value="ECO:0007669"/>
    <property type="project" value="UniProtKB-KW"/>
</dbReference>
<evidence type="ECO:0000256" key="4">
    <source>
        <dbReference type="ARBA" id="ARBA00022490"/>
    </source>
</evidence>
<dbReference type="Gene3D" id="3.30.70.330">
    <property type="match status" value="1"/>
</dbReference>
<dbReference type="SMART" id="SM00360">
    <property type="entry name" value="RRM"/>
    <property type="match status" value="1"/>
</dbReference>
<comment type="caution">
    <text evidence="14">The sequence shown here is derived from an EMBL/GenBank/DDBJ whole genome shotgun (WGS) entry which is preliminary data.</text>
</comment>
<dbReference type="CDD" id="cd12401">
    <property type="entry name" value="RRM_eIF4H"/>
    <property type="match status" value="1"/>
</dbReference>
<keyword evidence="7 11" id="KW-0694">RNA-binding</keyword>
<evidence type="ECO:0000256" key="2">
    <source>
        <dbReference type="ARBA" id="ARBA00013856"/>
    </source>
</evidence>
<dbReference type="FunFam" id="3.30.70.330:FF:000414">
    <property type="entry name" value="Eukaryotic translation initiation factor 4H"/>
    <property type="match status" value="1"/>
</dbReference>
<keyword evidence="6" id="KW-0597">Phosphoprotein</keyword>
<dbReference type="InterPro" id="IPR035979">
    <property type="entry name" value="RBD_domain_sf"/>
</dbReference>
<keyword evidence="15" id="KW-1185">Reference proteome</keyword>
<evidence type="ECO:0000313" key="14">
    <source>
        <dbReference type="EMBL" id="CAH1800517.1"/>
    </source>
</evidence>
<dbReference type="OrthoDB" id="48651at2759"/>
<evidence type="ECO:0000256" key="6">
    <source>
        <dbReference type="ARBA" id="ARBA00022553"/>
    </source>
</evidence>
<feature type="compositionally biased region" description="Gly residues" evidence="12">
    <location>
        <begin position="142"/>
        <end position="155"/>
    </location>
</feature>
<evidence type="ECO:0000256" key="8">
    <source>
        <dbReference type="ARBA" id="ARBA00022917"/>
    </source>
</evidence>
<dbReference type="AlphaFoldDB" id="A0A8S4Q598"/>
<evidence type="ECO:0000256" key="11">
    <source>
        <dbReference type="PROSITE-ProRule" id="PRU00176"/>
    </source>
</evidence>
<feature type="non-terminal residue" evidence="14">
    <location>
        <position position="167"/>
    </location>
</feature>
<reference evidence="14" key="1">
    <citation type="submission" date="2022-03" db="EMBL/GenBank/DDBJ databases">
        <authorList>
            <person name="Martin C."/>
        </authorList>
    </citation>
    <scope>NUCLEOTIDE SEQUENCE</scope>
</reference>
<dbReference type="SUPFAM" id="SSF54928">
    <property type="entry name" value="RNA-binding domain, RBD"/>
    <property type="match status" value="1"/>
</dbReference>
<evidence type="ECO:0000259" key="13">
    <source>
        <dbReference type="PROSITE" id="PS50102"/>
    </source>
</evidence>
<proteinExistence type="predicted"/>